<dbReference type="InterPro" id="IPR002772">
    <property type="entry name" value="Glyco_hydro_3_C"/>
</dbReference>
<evidence type="ECO:0000256" key="1">
    <source>
        <dbReference type="ARBA" id="ARBA00000448"/>
    </source>
</evidence>
<evidence type="ECO:0000256" key="3">
    <source>
        <dbReference type="ARBA" id="ARBA00012744"/>
    </source>
</evidence>
<gene>
    <name evidence="9" type="ORF">H9747_07820</name>
</gene>
<dbReference type="EMBL" id="DXIQ01000049">
    <property type="protein sequence ID" value="HIV38891.1"/>
    <property type="molecule type" value="Genomic_DNA"/>
</dbReference>
<dbReference type="InterPro" id="IPR017853">
    <property type="entry name" value="GH"/>
</dbReference>
<dbReference type="Proteomes" id="UP000886814">
    <property type="component" value="Unassembled WGS sequence"/>
</dbReference>
<dbReference type="InterPro" id="IPR036962">
    <property type="entry name" value="Glyco_hydro_3_N_sf"/>
</dbReference>
<dbReference type="PRINTS" id="PR00133">
    <property type="entry name" value="GLHYDRLASE3"/>
</dbReference>
<name>A0A9D1PDA2_9FIRM</name>
<keyword evidence="5 9" id="KW-0378">Hydrolase</keyword>
<keyword evidence="4" id="KW-0732">Signal</keyword>
<dbReference type="SUPFAM" id="SSF51445">
    <property type="entry name" value="(Trans)glycosidases"/>
    <property type="match status" value="1"/>
</dbReference>
<evidence type="ECO:0000256" key="4">
    <source>
        <dbReference type="ARBA" id="ARBA00022729"/>
    </source>
</evidence>
<dbReference type="InterPro" id="IPR051915">
    <property type="entry name" value="Cellulose_Degrad_GH3"/>
</dbReference>
<sequence length="744" mass="83899">MYSRKVKKGYVLYENEKGPGIGTAEDKVLVVEGCVFKDLAGTGELLPYEDWRLPYEERARDLAARLPVEMIAGLMLYSSHQMVPGLPGSPFPGTYKGTDFPDSGCDPWEMSDEQKKFLKEDHIRHVLVSTYQDTETAVRWQNSVQAYAEALPFGIPVNFSSDPRHGAADSEAEYKSGAGEVSKWPEGIGMAALFDPERVKEFAGIASREYRALGITTALGPQIDLATDPRWMRFQDTMGMDREKTVEMTRAYCDGLQTTEGTEDGWGKYSVNAMVKHWPGGGTGEGGRDAHYAFGQFAVYPGGKFEEHLKPFTEGAFHLDGPTGKAASVMPYYTVSWDQDKKNHENVGNSYSEYMIKDLLREKYGYEGVVCTDWDITGDPDPDLDAFGSRCYGVEDLTVAQRHLRIIMNGVDQFGGNQDKEPVMEAYQMGCELYGEETMRRRMEESAVRILMNIFRTGLFENPYLEEEESKKTVGAEEYVKAGYQAQLDSIVLLKNKGRVLPLKEKTRVYVPKRHIRGRKGFFRGMLPEQEIQPVSKELLEKHFIWADSPEEADAALVFIESPLTEGGYENGTYVPISLQYRPYTAKYARETSIAGSTWRENDRNRSYQGKTGHTANEEDLDLVLHTKKAMGEKPVIVCLTMHNPTVCGEFEPYADAVLAEFGVSTRAVLDMAAGISVPKGRLPVQLPRDMETVEKHQEDVAFDMEAYIDEEGNCYDYGFGLDFQGEKLCCFHQRLKQRRKRRS</sequence>
<dbReference type="InterPro" id="IPR001764">
    <property type="entry name" value="Glyco_hydro_3_N"/>
</dbReference>
<proteinExistence type="inferred from homology"/>
<dbReference type="SUPFAM" id="SSF52279">
    <property type="entry name" value="Beta-D-glucan exohydrolase, C-terminal domain"/>
    <property type="match status" value="1"/>
</dbReference>
<dbReference type="GO" id="GO:0008422">
    <property type="term" value="F:beta-glucosidase activity"/>
    <property type="evidence" value="ECO:0007669"/>
    <property type="project" value="UniProtKB-EC"/>
</dbReference>
<dbReference type="Pfam" id="PF01915">
    <property type="entry name" value="Glyco_hydro_3_C"/>
    <property type="match status" value="1"/>
</dbReference>
<feature type="domain" description="Glycoside hydrolase family 3 N-terminal" evidence="7">
    <location>
        <begin position="109"/>
        <end position="374"/>
    </location>
</feature>
<comment type="similarity">
    <text evidence="2">Belongs to the glycosyl hydrolase 3 family.</text>
</comment>
<evidence type="ECO:0000313" key="9">
    <source>
        <dbReference type="EMBL" id="HIV38891.1"/>
    </source>
</evidence>
<protein>
    <recommendedName>
        <fullName evidence="3">beta-glucosidase</fullName>
        <ecNumber evidence="3">3.2.1.21</ecNumber>
    </recommendedName>
</protein>
<organism evidence="9 10">
    <name type="scientific">Candidatus Blautia stercorigallinarum</name>
    <dbReference type="NCBI Taxonomy" id="2838501"/>
    <lineage>
        <taxon>Bacteria</taxon>
        <taxon>Bacillati</taxon>
        <taxon>Bacillota</taxon>
        <taxon>Clostridia</taxon>
        <taxon>Lachnospirales</taxon>
        <taxon>Lachnospiraceae</taxon>
        <taxon>Blautia</taxon>
    </lineage>
</organism>
<dbReference type="Gene3D" id="3.20.20.300">
    <property type="entry name" value="Glycoside hydrolase, family 3, N-terminal domain"/>
    <property type="match status" value="1"/>
</dbReference>
<evidence type="ECO:0000256" key="5">
    <source>
        <dbReference type="ARBA" id="ARBA00022801"/>
    </source>
</evidence>
<dbReference type="PANTHER" id="PTHR30620">
    <property type="entry name" value="PERIPLASMIC BETA-GLUCOSIDASE-RELATED"/>
    <property type="match status" value="1"/>
</dbReference>
<evidence type="ECO:0000256" key="2">
    <source>
        <dbReference type="ARBA" id="ARBA00005336"/>
    </source>
</evidence>
<reference evidence="9" key="1">
    <citation type="journal article" date="2021" name="PeerJ">
        <title>Extensive microbial diversity within the chicken gut microbiome revealed by metagenomics and culture.</title>
        <authorList>
            <person name="Gilroy R."/>
            <person name="Ravi A."/>
            <person name="Getino M."/>
            <person name="Pursley I."/>
            <person name="Horton D.L."/>
            <person name="Alikhan N.F."/>
            <person name="Baker D."/>
            <person name="Gharbi K."/>
            <person name="Hall N."/>
            <person name="Watson M."/>
            <person name="Adriaenssens E.M."/>
            <person name="Foster-Nyarko E."/>
            <person name="Jarju S."/>
            <person name="Secka A."/>
            <person name="Antonio M."/>
            <person name="Oren A."/>
            <person name="Chaudhuri R.R."/>
            <person name="La Ragione R."/>
            <person name="Hildebrand F."/>
            <person name="Pallen M.J."/>
        </authorList>
    </citation>
    <scope>NUCLEOTIDE SEQUENCE</scope>
    <source>
        <strain evidence="9">CHK195-9823</strain>
    </source>
</reference>
<dbReference type="Gene3D" id="3.40.50.1700">
    <property type="entry name" value="Glycoside hydrolase family 3 C-terminal domain"/>
    <property type="match status" value="1"/>
</dbReference>
<evidence type="ECO:0000259" key="8">
    <source>
        <dbReference type="Pfam" id="PF01915"/>
    </source>
</evidence>
<dbReference type="InterPro" id="IPR036881">
    <property type="entry name" value="Glyco_hydro_3_C_sf"/>
</dbReference>
<evidence type="ECO:0000259" key="7">
    <source>
        <dbReference type="Pfam" id="PF00933"/>
    </source>
</evidence>
<reference evidence="9" key="2">
    <citation type="submission" date="2021-04" db="EMBL/GenBank/DDBJ databases">
        <authorList>
            <person name="Gilroy R."/>
        </authorList>
    </citation>
    <scope>NUCLEOTIDE SEQUENCE</scope>
    <source>
        <strain evidence="9">CHK195-9823</strain>
    </source>
</reference>
<dbReference type="GO" id="GO:0009251">
    <property type="term" value="P:glucan catabolic process"/>
    <property type="evidence" value="ECO:0007669"/>
    <property type="project" value="TreeGrafter"/>
</dbReference>
<dbReference type="AlphaFoldDB" id="A0A9D1PDA2"/>
<keyword evidence="6" id="KW-0326">Glycosidase</keyword>
<comment type="caution">
    <text evidence="9">The sequence shown here is derived from an EMBL/GenBank/DDBJ whole genome shotgun (WGS) entry which is preliminary data.</text>
</comment>
<dbReference type="PANTHER" id="PTHR30620:SF16">
    <property type="entry name" value="LYSOSOMAL BETA GLUCOSIDASE"/>
    <property type="match status" value="1"/>
</dbReference>
<dbReference type="EC" id="3.2.1.21" evidence="3"/>
<comment type="catalytic activity">
    <reaction evidence="1">
        <text>Hydrolysis of terminal, non-reducing beta-D-glucosyl residues with release of beta-D-glucose.</text>
        <dbReference type="EC" id="3.2.1.21"/>
    </reaction>
</comment>
<accession>A0A9D1PDA2</accession>
<evidence type="ECO:0000256" key="6">
    <source>
        <dbReference type="ARBA" id="ARBA00023295"/>
    </source>
</evidence>
<evidence type="ECO:0000313" key="10">
    <source>
        <dbReference type="Proteomes" id="UP000886814"/>
    </source>
</evidence>
<feature type="domain" description="Glycoside hydrolase family 3 C-terminal" evidence="8">
    <location>
        <begin position="491"/>
        <end position="723"/>
    </location>
</feature>
<dbReference type="Pfam" id="PF00933">
    <property type="entry name" value="Glyco_hydro_3"/>
    <property type="match status" value="1"/>
</dbReference>